<dbReference type="EMBL" id="UPPP01000072">
    <property type="protein sequence ID" value="VBB07199.1"/>
    <property type="molecule type" value="Genomic_DNA"/>
</dbReference>
<keyword evidence="3" id="KW-1185">Reference proteome</keyword>
<organism evidence="2 3">
    <name type="scientific">Lucifera butyrica</name>
    <dbReference type="NCBI Taxonomy" id="1351585"/>
    <lineage>
        <taxon>Bacteria</taxon>
        <taxon>Bacillati</taxon>
        <taxon>Bacillota</taxon>
        <taxon>Negativicutes</taxon>
        <taxon>Veillonellales</taxon>
        <taxon>Veillonellaceae</taxon>
        <taxon>Lucifera</taxon>
    </lineage>
</organism>
<name>A0A498R7K1_9FIRM</name>
<accession>A0A498R7K1</accession>
<dbReference type="Proteomes" id="UP000277811">
    <property type="component" value="Unassembled WGS sequence"/>
</dbReference>
<sequence length="104" mass="11797">MKLVQKTIVLSLVAILCLGLSTTYATSTKSINFKGTIRHVMVEGDFWGIISEDGKKYEPTNLKEEFKQDGLPVQVKATVTNRFNIHMWGKTIEIIKINRIKNSQ</sequence>
<evidence type="ECO:0000256" key="1">
    <source>
        <dbReference type="SAM" id="SignalP"/>
    </source>
</evidence>
<evidence type="ECO:0008006" key="4">
    <source>
        <dbReference type="Google" id="ProtNLM"/>
    </source>
</evidence>
<proteinExistence type="predicted"/>
<feature type="chain" id="PRO_5019783029" description="DUF5666 domain-containing protein" evidence="1">
    <location>
        <begin position="26"/>
        <end position="104"/>
    </location>
</feature>
<reference evidence="2 3" key="1">
    <citation type="submission" date="2018-06" db="EMBL/GenBank/DDBJ databases">
        <authorList>
            <person name="Strepis N."/>
        </authorList>
    </citation>
    <scope>NUCLEOTIDE SEQUENCE [LARGE SCALE GENOMIC DNA]</scope>
    <source>
        <strain evidence="2">LUCI</strain>
    </source>
</reference>
<feature type="signal peptide" evidence="1">
    <location>
        <begin position="1"/>
        <end position="25"/>
    </location>
</feature>
<evidence type="ECO:0000313" key="2">
    <source>
        <dbReference type="EMBL" id="VBB07199.1"/>
    </source>
</evidence>
<protein>
    <recommendedName>
        <fullName evidence="4">DUF5666 domain-containing protein</fullName>
    </recommendedName>
</protein>
<keyword evidence="1" id="KW-0732">Signal</keyword>
<gene>
    <name evidence="2" type="ORF">LUCI_2443</name>
</gene>
<dbReference type="RefSeq" id="WP_122628141.1">
    <property type="nucleotide sequence ID" value="NZ_UPPP01000072.1"/>
</dbReference>
<dbReference type="OrthoDB" id="1678364at2"/>
<evidence type="ECO:0000313" key="3">
    <source>
        <dbReference type="Proteomes" id="UP000277811"/>
    </source>
</evidence>
<dbReference type="AlphaFoldDB" id="A0A498R7K1"/>